<evidence type="ECO:0000256" key="1">
    <source>
        <dbReference type="SAM" id="MobiDB-lite"/>
    </source>
</evidence>
<sequence length="53" mass="5916">MEDKPKAVPTAPSALPLEKMDSVAGYSNDGAMLQPPTNEERVREPPRREELHE</sequence>
<reference evidence="2" key="1">
    <citation type="journal article" date="2019" name="bioRxiv">
        <title>The Genome of the Zebra Mussel, Dreissena polymorpha: A Resource for Invasive Species Research.</title>
        <authorList>
            <person name="McCartney M.A."/>
            <person name="Auch B."/>
            <person name="Kono T."/>
            <person name="Mallez S."/>
            <person name="Zhang Y."/>
            <person name="Obille A."/>
            <person name="Becker A."/>
            <person name="Abrahante J.E."/>
            <person name="Garbe J."/>
            <person name="Badalamenti J.P."/>
            <person name="Herman A."/>
            <person name="Mangelson H."/>
            <person name="Liachko I."/>
            <person name="Sullivan S."/>
            <person name="Sone E.D."/>
            <person name="Koren S."/>
            <person name="Silverstein K.A.T."/>
            <person name="Beckman K.B."/>
            <person name="Gohl D.M."/>
        </authorList>
    </citation>
    <scope>NUCLEOTIDE SEQUENCE</scope>
    <source>
        <strain evidence="2">Duluth1</strain>
        <tissue evidence="2">Whole animal</tissue>
    </source>
</reference>
<proteinExistence type="predicted"/>
<evidence type="ECO:0000313" key="3">
    <source>
        <dbReference type="Proteomes" id="UP000828390"/>
    </source>
</evidence>
<accession>A0A9D4ISX9</accession>
<dbReference type="EMBL" id="JAIWYP010000008">
    <property type="protein sequence ID" value="KAH3785480.1"/>
    <property type="molecule type" value="Genomic_DNA"/>
</dbReference>
<reference evidence="2" key="2">
    <citation type="submission" date="2020-11" db="EMBL/GenBank/DDBJ databases">
        <authorList>
            <person name="McCartney M.A."/>
            <person name="Auch B."/>
            <person name="Kono T."/>
            <person name="Mallez S."/>
            <person name="Becker A."/>
            <person name="Gohl D.M."/>
            <person name="Silverstein K.A.T."/>
            <person name="Koren S."/>
            <person name="Bechman K.B."/>
            <person name="Herman A."/>
            <person name="Abrahante J.E."/>
            <person name="Garbe J."/>
        </authorList>
    </citation>
    <scope>NUCLEOTIDE SEQUENCE</scope>
    <source>
        <strain evidence="2">Duluth1</strain>
        <tissue evidence="2">Whole animal</tissue>
    </source>
</reference>
<gene>
    <name evidence="2" type="ORF">DPMN_163570</name>
</gene>
<feature type="compositionally biased region" description="Basic and acidic residues" evidence="1">
    <location>
        <begin position="38"/>
        <end position="53"/>
    </location>
</feature>
<feature type="region of interest" description="Disordered" evidence="1">
    <location>
        <begin position="1"/>
        <end position="53"/>
    </location>
</feature>
<dbReference type="Proteomes" id="UP000828390">
    <property type="component" value="Unassembled WGS sequence"/>
</dbReference>
<name>A0A9D4ISX9_DREPO</name>
<evidence type="ECO:0000313" key="2">
    <source>
        <dbReference type="EMBL" id="KAH3785480.1"/>
    </source>
</evidence>
<dbReference type="AlphaFoldDB" id="A0A9D4ISX9"/>
<comment type="caution">
    <text evidence="2">The sequence shown here is derived from an EMBL/GenBank/DDBJ whole genome shotgun (WGS) entry which is preliminary data.</text>
</comment>
<protein>
    <submittedName>
        <fullName evidence="2">Uncharacterized protein</fullName>
    </submittedName>
</protein>
<keyword evidence="3" id="KW-1185">Reference proteome</keyword>
<organism evidence="2 3">
    <name type="scientific">Dreissena polymorpha</name>
    <name type="common">Zebra mussel</name>
    <name type="synonym">Mytilus polymorpha</name>
    <dbReference type="NCBI Taxonomy" id="45954"/>
    <lineage>
        <taxon>Eukaryota</taxon>
        <taxon>Metazoa</taxon>
        <taxon>Spiralia</taxon>
        <taxon>Lophotrochozoa</taxon>
        <taxon>Mollusca</taxon>
        <taxon>Bivalvia</taxon>
        <taxon>Autobranchia</taxon>
        <taxon>Heteroconchia</taxon>
        <taxon>Euheterodonta</taxon>
        <taxon>Imparidentia</taxon>
        <taxon>Neoheterodontei</taxon>
        <taxon>Myida</taxon>
        <taxon>Dreissenoidea</taxon>
        <taxon>Dreissenidae</taxon>
        <taxon>Dreissena</taxon>
    </lineage>
</organism>